<evidence type="ECO:0000313" key="4">
    <source>
        <dbReference type="Proteomes" id="UP000779070"/>
    </source>
</evidence>
<dbReference type="RefSeq" id="WP_206368877.1">
    <property type="nucleotide sequence ID" value="NZ_CAWPTM010000145.1"/>
</dbReference>
<evidence type="ECO:0000256" key="1">
    <source>
        <dbReference type="SAM" id="Phobius"/>
    </source>
</evidence>
<sequence length="260" mass="30108">MDKSVSVKLKLGIVFLPIVFSWFTLKKGYSTLSRAVSFAWLLLTLAVSASGDKQASTLVGITILGFVVYSIGELFVFLFKKANQRKQKMLTIINDDEQWANYCIEKNLTPSAQKFVLKTYGIEKPPVELPTSKVEVKVSIGSKIDQESDWKKYDSLEAWEADLTTIWEGKTEDIKFSYRKDWDSKKERKTVTPTKVVFDGNKRVYIKGYCHERKKDVHFNTEKIETMILVGSSRYPIYEWLDHRLKVDLEKLSDQHEVWV</sequence>
<dbReference type="Proteomes" id="UP000779070">
    <property type="component" value="Unassembled WGS sequence"/>
</dbReference>
<reference evidence="3 4" key="1">
    <citation type="submission" date="2021-02" db="EMBL/GenBank/DDBJ databases">
        <title>Draft Genome Sequences of 5 Vibrio neptunius Strains Isolated From of Bivalve Hatcheries.</title>
        <authorList>
            <person name="Galvis F."/>
            <person name="Barja J.L."/>
            <person name="Lemos M.L."/>
            <person name="Balado M."/>
        </authorList>
    </citation>
    <scope>NUCLEOTIDE SEQUENCE [LARGE SCALE GENOMIC DNA]</scope>
    <source>
        <strain evidence="3 4">PP-145.98</strain>
    </source>
</reference>
<keyword evidence="1" id="KW-0812">Transmembrane</keyword>
<dbReference type="EMBL" id="JAFHLB010000003">
    <property type="protein sequence ID" value="MBN3576865.1"/>
    <property type="molecule type" value="Genomic_DNA"/>
</dbReference>
<dbReference type="Pfam" id="PF13280">
    <property type="entry name" value="WYL"/>
    <property type="match status" value="1"/>
</dbReference>
<keyword evidence="1" id="KW-0472">Membrane</keyword>
<comment type="caution">
    <text evidence="3">The sequence shown here is derived from an EMBL/GenBank/DDBJ whole genome shotgun (WGS) entry which is preliminary data.</text>
</comment>
<proteinExistence type="predicted"/>
<organism evidence="3 4">
    <name type="scientific">Vibrio neptunius</name>
    <dbReference type="NCBI Taxonomy" id="170651"/>
    <lineage>
        <taxon>Bacteria</taxon>
        <taxon>Pseudomonadati</taxon>
        <taxon>Pseudomonadota</taxon>
        <taxon>Gammaproteobacteria</taxon>
        <taxon>Vibrionales</taxon>
        <taxon>Vibrionaceae</taxon>
        <taxon>Vibrio</taxon>
    </lineage>
</organism>
<keyword evidence="1" id="KW-1133">Transmembrane helix</keyword>
<feature type="transmembrane region" description="Helical" evidence="1">
    <location>
        <begin position="57"/>
        <end position="79"/>
    </location>
</feature>
<feature type="domain" description="WYL" evidence="2">
    <location>
        <begin position="173"/>
        <end position="226"/>
    </location>
</feature>
<dbReference type="InterPro" id="IPR026881">
    <property type="entry name" value="WYL_dom"/>
</dbReference>
<protein>
    <recommendedName>
        <fullName evidence="2">WYL domain-containing protein</fullName>
    </recommendedName>
</protein>
<feature type="transmembrane region" description="Helical" evidence="1">
    <location>
        <begin position="6"/>
        <end position="25"/>
    </location>
</feature>
<name>A0ABS2ZX91_9VIBR</name>
<gene>
    <name evidence="3" type="ORF">JYA62_04180</name>
</gene>
<keyword evidence="4" id="KW-1185">Reference proteome</keyword>
<accession>A0ABS2ZX91</accession>
<evidence type="ECO:0000259" key="2">
    <source>
        <dbReference type="Pfam" id="PF13280"/>
    </source>
</evidence>
<evidence type="ECO:0000313" key="3">
    <source>
        <dbReference type="EMBL" id="MBN3576865.1"/>
    </source>
</evidence>